<keyword evidence="3" id="KW-1185">Reference proteome</keyword>
<feature type="transmembrane region" description="Helical" evidence="1">
    <location>
        <begin position="16"/>
        <end position="38"/>
    </location>
</feature>
<evidence type="ECO:0000313" key="3">
    <source>
        <dbReference type="Proteomes" id="UP001056164"/>
    </source>
</evidence>
<protein>
    <submittedName>
        <fullName evidence="2">Uncharacterized protein</fullName>
    </submittedName>
</protein>
<reference evidence="2" key="1">
    <citation type="submission" date="2022-05" db="EMBL/GenBank/DDBJ databases">
        <authorList>
            <person name="Oliphant S.A."/>
            <person name="Watson-Haigh N.S."/>
            <person name="Sumby K.M."/>
            <person name="Gardner J.M."/>
            <person name="Jiranek V."/>
        </authorList>
    </citation>
    <scope>NUCLEOTIDE SEQUENCE</scope>
    <source>
        <strain evidence="2">KI4_A6</strain>
    </source>
</reference>
<organism evidence="2 3">
    <name type="scientific">Fructilactobacillus carniphilus</name>
    <dbReference type="NCBI Taxonomy" id="2940297"/>
    <lineage>
        <taxon>Bacteria</taxon>
        <taxon>Bacillati</taxon>
        <taxon>Bacillota</taxon>
        <taxon>Bacilli</taxon>
        <taxon>Lactobacillales</taxon>
        <taxon>Lactobacillaceae</taxon>
        <taxon>Fructilactobacillus</taxon>
    </lineage>
</organism>
<keyword evidence="1" id="KW-0812">Transmembrane</keyword>
<accession>A0ABY5BY00</accession>
<evidence type="ECO:0000256" key="1">
    <source>
        <dbReference type="SAM" id="Phobius"/>
    </source>
</evidence>
<keyword evidence="1" id="KW-0472">Membrane</keyword>
<keyword evidence="1" id="KW-1133">Transmembrane helix</keyword>
<dbReference type="Proteomes" id="UP001056164">
    <property type="component" value="Chromosome"/>
</dbReference>
<sequence>MKSTQPKNTPLLVESLVVGGLGICLQAVALAGLTHWSLTTQLKSERKD</sequence>
<proteinExistence type="predicted"/>
<dbReference type="RefSeq" id="WP_252795688.1">
    <property type="nucleotide sequence ID" value="NZ_CP097121.1"/>
</dbReference>
<gene>
    <name evidence="2" type="ORF">M3M37_03110</name>
</gene>
<name>A0ABY5BY00_9LACO</name>
<dbReference type="EMBL" id="CP097121">
    <property type="protein sequence ID" value="USS91212.1"/>
    <property type="molecule type" value="Genomic_DNA"/>
</dbReference>
<evidence type="ECO:0000313" key="2">
    <source>
        <dbReference type="EMBL" id="USS91212.1"/>
    </source>
</evidence>